<evidence type="ECO:0000313" key="2">
    <source>
        <dbReference type="EMBL" id="SNX33420.1"/>
    </source>
</evidence>
<name>A0A2D0PBP2_ERECI</name>
<proteinExistence type="predicted"/>
<organism evidence="2">
    <name type="scientific">Eresus cinnaberinus</name>
    <name type="common">Ladybird spider</name>
    <name type="synonym">Eresus kollari</name>
    <dbReference type="NCBI Taxonomy" id="175337"/>
    <lineage>
        <taxon>Eukaryota</taxon>
        <taxon>Metazoa</taxon>
        <taxon>Ecdysozoa</taxon>
        <taxon>Arthropoda</taxon>
        <taxon>Chelicerata</taxon>
        <taxon>Arachnida</taxon>
        <taxon>Araneae</taxon>
        <taxon>Araneomorphae</taxon>
        <taxon>Entelegynae</taxon>
        <taxon>Eresoidea</taxon>
        <taxon>Eresidae</taxon>
        <taxon>Eresus</taxon>
    </lineage>
</organism>
<dbReference type="EMBL" id="HAHE01000080">
    <property type="protein sequence ID" value="SNX33420.1"/>
    <property type="molecule type" value="Transcribed_RNA"/>
</dbReference>
<feature type="chain" id="PRO_5013402025" evidence="1">
    <location>
        <begin position="20"/>
        <end position="124"/>
    </location>
</feature>
<keyword evidence="1" id="KW-0732">Signal</keyword>
<reference evidence="2" key="2">
    <citation type="submission" date="2017-10" db="EMBL/GenBank/DDBJ databases">
        <title>Unravelling the molecular evolution of spider venoms.</title>
        <authorList>
            <person name="Pineda S."/>
        </authorList>
    </citation>
    <scope>NUCLEOTIDE SEQUENCE</scope>
</reference>
<evidence type="ECO:0000256" key="1">
    <source>
        <dbReference type="SAM" id="SignalP"/>
    </source>
</evidence>
<protein>
    <submittedName>
        <fullName evidence="2">U28-Eretoxin-Ek1b_1</fullName>
    </submittedName>
</protein>
<feature type="signal peptide" evidence="1">
    <location>
        <begin position="1"/>
        <end position="19"/>
    </location>
</feature>
<sequence>MMNTFWLLVVVSALAVVSCDDVNKDAELAAVRKKLQMFELLQKFLAAVYASDKKTEQREDCLDVGEECFMVSGPNCCGFSNWCNYDDECFPGDANNPPRCINRCRPGSLTRWMEKNYNETIGRK</sequence>
<reference evidence="2" key="1">
    <citation type="submission" date="2017-05" db="EMBL/GenBank/DDBJ databases">
        <authorList>
            <person name="Song R."/>
            <person name="Chenine A.L."/>
            <person name="Ruprecht R.M."/>
        </authorList>
    </citation>
    <scope>NUCLEOTIDE SEQUENCE</scope>
</reference>
<dbReference type="AlphaFoldDB" id="A0A2D0PBP2"/>
<accession>A0A2D0PBP2</accession>